<protein>
    <recommendedName>
        <fullName evidence="3">Transmembrane protein</fullName>
    </recommendedName>
</protein>
<reference evidence="2" key="1">
    <citation type="submission" date="2021-05" db="EMBL/GenBank/DDBJ databases">
        <authorList>
            <person name="Alioto T."/>
            <person name="Alioto T."/>
            <person name="Gomez Garrido J."/>
        </authorList>
    </citation>
    <scope>NUCLEOTIDE SEQUENCE</scope>
</reference>
<dbReference type="EMBL" id="HBUF01676666">
    <property type="protein sequence ID" value="CAG6791540.1"/>
    <property type="molecule type" value="Transcribed_RNA"/>
</dbReference>
<dbReference type="AlphaFoldDB" id="A0A8D8RCM3"/>
<dbReference type="PANTHER" id="PTHR38640">
    <property type="entry name" value="GEO09659P1"/>
    <property type="match status" value="1"/>
</dbReference>
<evidence type="ECO:0008006" key="3">
    <source>
        <dbReference type="Google" id="ProtNLM"/>
    </source>
</evidence>
<dbReference type="EMBL" id="HBUF01361702">
    <property type="protein sequence ID" value="CAG6721159.1"/>
    <property type="molecule type" value="Transcribed_RNA"/>
</dbReference>
<feature type="transmembrane region" description="Helical" evidence="1">
    <location>
        <begin position="123"/>
        <end position="140"/>
    </location>
</feature>
<dbReference type="EMBL" id="HBUF01328750">
    <property type="protein sequence ID" value="CAG6696459.1"/>
    <property type="molecule type" value="Transcribed_RNA"/>
</dbReference>
<keyword evidence="1" id="KW-1133">Transmembrane helix</keyword>
<proteinExistence type="predicted"/>
<evidence type="ECO:0000256" key="1">
    <source>
        <dbReference type="SAM" id="Phobius"/>
    </source>
</evidence>
<feature type="transmembrane region" description="Helical" evidence="1">
    <location>
        <begin position="61"/>
        <end position="79"/>
    </location>
</feature>
<name>A0A8D8RCM3_9HEMI</name>
<dbReference type="PANTHER" id="PTHR38640:SF1">
    <property type="entry name" value="GEO09659P1"/>
    <property type="match status" value="1"/>
</dbReference>
<dbReference type="EMBL" id="HBUF01361701">
    <property type="protein sequence ID" value="CAG6721158.1"/>
    <property type="molecule type" value="Transcribed_RNA"/>
</dbReference>
<keyword evidence="1" id="KW-0812">Transmembrane</keyword>
<sequence length="158" mass="17754">MAKEPSSSNNFLDTIKKSIKPFNQQNILYHYAPIYGAANYALLSINVMHPSLMYRIIPKHDVANVFLFTSVVGSGLYIHGRKHLQGAPQQLQIMFSAYGSLLFSFGSVLIWAMMRKFLSHNKFLAILAGLSSSTTFILIGKEYLDYIDARCGNTLKKI</sequence>
<keyword evidence="1" id="KW-0472">Membrane</keyword>
<evidence type="ECO:0000313" key="2">
    <source>
        <dbReference type="EMBL" id="CAG6647836.1"/>
    </source>
</evidence>
<organism evidence="2">
    <name type="scientific">Cacopsylla melanoneura</name>
    <dbReference type="NCBI Taxonomy" id="428564"/>
    <lineage>
        <taxon>Eukaryota</taxon>
        <taxon>Metazoa</taxon>
        <taxon>Ecdysozoa</taxon>
        <taxon>Arthropoda</taxon>
        <taxon>Hexapoda</taxon>
        <taxon>Insecta</taxon>
        <taxon>Pterygota</taxon>
        <taxon>Neoptera</taxon>
        <taxon>Paraneoptera</taxon>
        <taxon>Hemiptera</taxon>
        <taxon>Sternorrhyncha</taxon>
        <taxon>Psylloidea</taxon>
        <taxon>Psyllidae</taxon>
        <taxon>Psyllinae</taxon>
        <taxon>Cacopsylla</taxon>
    </lineage>
</organism>
<dbReference type="EMBL" id="HBUF01328752">
    <property type="protein sequence ID" value="CAG6696461.1"/>
    <property type="molecule type" value="Transcribed_RNA"/>
</dbReference>
<feature type="transmembrane region" description="Helical" evidence="1">
    <location>
        <begin position="28"/>
        <end position="49"/>
    </location>
</feature>
<accession>A0A8D8RCM3</accession>
<feature type="transmembrane region" description="Helical" evidence="1">
    <location>
        <begin position="91"/>
        <end position="111"/>
    </location>
</feature>
<dbReference type="EMBL" id="HBUF01328751">
    <property type="protein sequence ID" value="CAG6696460.1"/>
    <property type="molecule type" value="Transcribed_RNA"/>
</dbReference>
<dbReference type="EMBL" id="HBUF01148950">
    <property type="protein sequence ID" value="CAG6647836.1"/>
    <property type="molecule type" value="Transcribed_RNA"/>
</dbReference>
<dbReference type="EMBL" id="HBUF01676665">
    <property type="protein sequence ID" value="CAG6791539.1"/>
    <property type="molecule type" value="Transcribed_RNA"/>
</dbReference>